<evidence type="ECO:0000256" key="5">
    <source>
        <dbReference type="ARBA" id="ARBA00023139"/>
    </source>
</evidence>
<accession>A0AA44Z5R6</accession>
<evidence type="ECO:0000256" key="6">
    <source>
        <dbReference type="ARBA" id="ARBA00023288"/>
    </source>
</evidence>
<evidence type="ECO:0000256" key="4">
    <source>
        <dbReference type="ARBA" id="ARBA00023136"/>
    </source>
</evidence>
<keyword evidence="4" id="KW-0472">Membrane</keyword>
<evidence type="ECO:0000256" key="3">
    <source>
        <dbReference type="ARBA" id="ARBA00022729"/>
    </source>
</evidence>
<comment type="caution">
    <text evidence="7">The sequence shown here is derived from an EMBL/GenBank/DDBJ whole genome shotgun (WGS) entry which is preliminary data.</text>
</comment>
<dbReference type="InterPro" id="IPR004872">
    <property type="entry name" value="Lipoprotein_NlpA"/>
</dbReference>
<dbReference type="GO" id="GO:0016020">
    <property type="term" value="C:membrane"/>
    <property type="evidence" value="ECO:0007669"/>
    <property type="project" value="UniProtKB-SubCell"/>
</dbReference>
<evidence type="ECO:0000313" key="7">
    <source>
        <dbReference type="EMBL" id="PUW00537.1"/>
    </source>
</evidence>
<comment type="subcellular location">
    <subcellularLocation>
        <location evidence="1">Membrane</location>
        <topology evidence="1">Lipid-anchor</topology>
    </subcellularLocation>
</comment>
<evidence type="ECO:0000256" key="2">
    <source>
        <dbReference type="ARBA" id="ARBA00008973"/>
    </source>
</evidence>
<dbReference type="PANTHER" id="PTHR30429">
    <property type="entry name" value="D-METHIONINE-BINDING LIPOPROTEIN METQ"/>
    <property type="match status" value="1"/>
</dbReference>
<dbReference type="Gene3D" id="3.40.190.10">
    <property type="entry name" value="Periplasmic binding protein-like II"/>
    <property type="match status" value="1"/>
</dbReference>
<protein>
    <submittedName>
        <fullName evidence="7">Methionine ABC transporter substrate-binding protein</fullName>
    </submittedName>
</protein>
<comment type="similarity">
    <text evidence="2">Belongs to the NlpA lipoprotein family.</text>
</comment>
<organism evidence="7 8">
    <name type="scientific">Cronobacter sakazakii</name>
    <name type="common">Enterobacter sakazakii</name>
    <dbReference type="NCBI Taxonomy" id="28141"/>
    <lineage>
        <taxon>Bacteria</taxon>
        <taxon>Pseudomonadati</taxon>
        <taxon>Pseudomonadota</taxon>
        <taxon>Gammaproteobacteria</taxon>
        <taxon>Enterobacterales</taxon>
        <taxon>Enterobacteriaceae</taxon>
        <taxon>Cronobacter</taxon>
    </lineage>
</organism>
<dbReference type="EMBL" id="NCTU01000094">
    <property type="protein sequence ID" value="PUW00537.1"/>
    <property type="molecule type" value="Genomic_DNA"/>
</dbReference>
<dbReference type="PANTHER" id="PTHR30429:SF3">
    <property type="entry name" value="LIPOPROTEIN"/>
    <property type="match status" value="1"/>
</dbReference>
<evidence type="ECO:0000313" key="8">
    <source>
        <dbReference type="Proteomes" id="UP000244856"/>
    </source>
</evidence>
<feature type="non-terminal residue" evidence="7">
    <location>
        <position position="1"/>
    </location>
</feature>
<dbReference type="RefSeq" id="WP_242664066.1">
    <property type="nucleotide sequence ID" value="NZ_NCTU01000094.1"/>
</dbReference>
<dbReference type="Proteomes" id="UP000244856">
    <property type="component" value="Unassembled WGS sequence"/>
</dbReference>
<evidence type="ECO:0000256" key="1">
    <source>
        <dbReference type="ARBA" id="ARBA00004635"/>
    </source>
</evidence>
<keyword evidence="3" id="KW-0732">Signal</keyword>
<keyword evidence="6" id="KW-0449">Lipoprotein</keyword>
<name>A0AA44Z5R6_CROSK</name>
<dbReference type="SUPFAM" id="SSF53850">
    <property type="entry name" value="Periplasmic binding protein-like II"/>
    <property type="match status" value="1"/>
</dbReference>
<gene>
    <name evidence="7" type="ORF">B7T07_22605</name>
</gene>
<proteinExistence type="inferred from homology"/>
<dbReference type="AlphaFoldDB" id="A0AA44Z5R6"/>
<keyword evidence="5" id="KW-0564">Palmitate</keyword>
<sequence>SEIAIPNDPTNQARALKLLDAAGLLKLKKDFGLFGDPSGIAENPKKLKITPVIAQQTPRVLKDVAASVINNGVAGQAGLDPAKDPIFLEDPKNENAKPYINIFAARTKDKDDPTLKKVIELYHSKEVTEAIKKETNDGSISVDLSLDELEKIVK</sequence>
<dbReference type="Pfam" id="PF03180">
    <property type="entry name" value="Lipoprotein_9"/>
    <property type="match status" value="1"/>
</dbReference>
<reference evidence="7 8" key="1">
    <citation type="submission" date="2017-04" db="EMBL/GenBank/DDBJ databases">
        <title>Cronobacter sakazakii, ST83 Lineage Isolates.</title>
        <authorList>
            <person name="Chase H."/>
            <person name="Tall B."/>
            <person name="Gopinath G."/>
            <person name="Lehner A."/>
        </authorList>
    </citation>
    <scope>NUCLEOTIDE SEQUENCE [LARGE SCALE GENOMIC DNA]</scope>
    <source>
        <strain evidence="7 8">MOD1_Comp15</strain>
    </source>
</reference>